<feature type="domain" description="FHA" evidence="4">
    <location>
        <begin position="78"/>
        <end position="140"/>
    </location>
</feature>
<dbReference type="InterPro" id="IPR000719">
    <property type="entry name" value="Prot_kinase_dom"/>
</dbReference>
<dbReference type="Gene3D" id="1.10.510.10">
    <property type="entry name" value="Transferase(Phosphotransferase) domain 1"/>
    <property type="match status" value="1"/>
</dbReference>
<dbReference type="FunCoup" id="A0A6P8I474">
    <property type="interactions" value="1944"/>
</dbReference>
<proteinExistence type="predicted"/>
<keyword evidence="2" id="KW-0067">ATP-binding</keyword>
<gene>
    <name evidence="7" type="primary">LOC116295913</name>
</gene>
<dbReference type="SUPFAM" id="SSF49879">
    <property type="entry name" value="SMAD/FHA domain"/>
    <property type="match status" value="1"/>
</dbReference>
<dbReference type="SMART" id="SM00240">
    <property type="entry name" value="FHA"/>
    <property type="match status" value="1"/>
</dbReference>
<keyword evidence="6" id="KW-1185">Reference proteome</keyword>
<dbReference type="GO" id="GO:0005524">
    <property type="term" value="F:ATP binding"/>
    <property type="evidence" value="ECO:0007669"/>
    <property type="project" value="UniProtKB-KW"/>
</dbReference>
<dbReference type="Proteomes" id="UP000515163">
    <property type="component" value="Unplaced"/>
</dbReference>
<dbReference type="PROSITE" id="PS00108">
    <property type="entry name" value="PROTEIN_KINASE_ST"/>
    <property type="match status" value="1"/>
</dbReference>
<reference evidence="7" key="1">
    <citation type="submission" date="2025-08" db="UniProtKB">
        <authorList>
            <consortium name="RefSeq"/>
        </authorList>
    </citation>
    <scope>IDENTIFICATION</scope>
    <source>
        <tissue evidence="7">Tentacle</tissue>
    </source>
</reference>
<dbReference type="InterPro" id="IPR008271">
    <property type="entry name" value="Ser/Thr_kinase_AS"/>
</dbReference>
<evidence type="ECO:0000259" key="5">
    <source>
        <dbReference type="PROSITE" id="PS50011"/>
    </source>
</evidence>
<dbReference type="Pfam" id="PF00498">
    <property type="entry name" value="FHA"/>
    <property type="match status" value="1"/>
</dbReference>
<dbReference type="FunFam" id="1.10.510.10:FF:000571">
    <property type="entry name" value="Maternal embryonic leucine zipper kinase"/>
    <property type="match status" value="1"/>
</dbReference>
<dbReference type="InterPro" id="IPR000253">
    <property type="entry name" value="FHA_dom"/>
</dbReference>
<dbReference type="OrthoDB" id="40902at2759"/>
<dbReference type="PROSITE" id="PS50011">
    <property type="entry name" value="PROTEIN_KINASE_DOM"/>
    <property type="match status" value="1"/>
</dbReference>
<dbReference type="FunFam" id="3.30.200.20:FF:000255">
    <property type="entry name" value="serine/threonine-protein kinase Chk2 isoform X1"/>
    <property type="match status" value="1"/>
</dbReference>
<dbReference type="CDD" id="cd22666">
    <property type="entry name" value="FHA_CHK2"/>
    <property type="match status" value="1"/>
</dbReference>
<dbReference type="InterPro" id="IPR008984">
    <property type="entry name" value="SMAD_FHA_dom_sf"/>
</dbReference>
<dbReference type="AlphaFoldDB" id="A0A6P8I474"/>
<evidence type="ECO:0000313" key="6">
    <source>
        <dbReference type="Proteomes" id="UP000515163"/>
    </source>
</evidence>
<dbReference type="SMART" id="SM00220">
    <property type="entry name" value="S_TKc"/>
    <property type="match status" value="1"/>
</dbReference>
<dbReference type="SUPFAM" id="SSF56112">
    <property type="entry name" value="Protein kinase-like (PK-like)"/>
    <property type="match status" value="1"/>
</dbReference>
<feature type="domain" description="Protein kinase" evidence="5">
    <location>
        <begin position="187"/>
        <end position="449"/>
    </location>
</feature>
<evidence type="ECO:0000313" key="7">
    <source>
        <dbReference type="RefSeq" id="XP_031559727.1"/>
    </source>
</evidence>
<keyword evidence="1" id="KW-0547">Nucleotide-binding</keyword>
<feature type="region of interest" description="Disordered" evidence="3">
    <location>
        <begin position="465"/>
        <end position="484"/>
    </location>
</feature>
<dbReference type="Pfam" id="PF00069">
    <property type="entry name" value="Pkinase"/>
    <property type="match status" value="1"/>
</dbReference>
<dbReference type="Gene3D" id="3.30.200.20">
    <property type="entry name" value="Phosphorylase Kinase, domain 1"/>
    <property type="match status" value="1"/>
</dbReference>
<dbReference type="PANTHER" id="PTHR24347">
    <property type="entry name" value="SERINE/THREONINE-PROTEIN KINASE"/>
    <property type="match status" value="1"/>
</dbReference>
<dbReference type="GO" id="GO:0004672">
    <property type="term" value="F:protein kinase activity"/>
    <property type="evidence" value="ECO:0007669"/>
    <property type="project" value="InterPro"/>
</dbReference>
<dbReference type="FunFam" id="2.60.200.20:FF:000079">
    <property type="entry name" value="Checkpoint kinase 2"/>
    <property type="match status" value="1"/>
</dbReference>
<dbReference type="Gene3D" id="2.60.200.20">
    <property type="match status" value="1"/>
</dbReference>
<feature type="region of interest" description="Disordered" evidence="3">
    <location>
        <begin position="1"/>
        <end position="33"/>
    </location>
</feature>
<dbReference type="RefSeq" id="XP_031559727.1">
    <property type="nucleotide sequence ID" value="XM_031703867.1"/>
</dbReference>
<organism evidence="6 7">
    <name type="scientific">Actinia tenebrosa</name>
    <name type="common">Australian red waratah sea anemone</name>
    <dbReference type="NCBI Taxonomy" id="6105"/>
    <lineage>
        <taxon>Eukaryota</taxon>
        <taxon>Metazoa</taxon>
        <taxon>Cnidaria</taxon>
        <taxon>Anthozoa</taxon>
        <taxon>Hexacorallia</taxon>
        <taxon>Actiniaria</taxon>
        <taxon>Actiniidae</taxon>
        <taxon>Actinia</taxon>
    </lineage>
</organism>
<evidence type="ECO:0000256" key="2">
    <source>
        <dbReference type="ARBA" id="ARBA00022840"/>
    </source>
</evidence>
<evidence type="ECO:0000259" key="4">
    <source>
        <dbReference type="PROSITE" id="PS50006"/>
    </source>
</evidence>
<accession>A0A6P8I474</accession>
<dbReference type="PROSITE" id="PS50006">
    <property type="entry name" value="FHA_DOMAIN"/>
    <property type="match status" value="1"/>
</dbReference>
<dbReference type="KEGG" id="aten:116295913"/>
<evidence type="ECO:0000256" key="3">
    <source>
        <dbReference type="SAM" id="MobiDB-lite"/>
    </source>
</evidence>
<sequence length="484" mass="54179">MSAPTTSSSSGDPSSHSSSSQSQSQSVPSTLDTVSTQDVVDGLDDGLVETEQNVPQPWGRLYPIGKGFKLFELYDDDYSFGRGSMNKMQFDSRDFQNNPHYQALSTKHYKLYREKNNSGSYDMFLTDLSSNGTFLNGEKIGRNQTHVIHNNDEISLSVLSNKAYIFQELGKATQDLETLPEGFKSKYILSKVLGRGACGEVRLCFTKGNCSRHAVKIISKKQFSVSTQAASTKDEVEILKALDHPTIIKIEDVFETPDNLYIVLELVEGGELFDRIKNQRRIEENCVKLLFYQIFISVKYLHDKGITHRDLKPENVLLASDKDDTLIKVTDFGLSKMVGEQSLMKTLCGTPSYLAPEVLASSGQGGYSKAVDCWSLGVMLFVCLAGYPPFSDEIKPFTLTQQICQGLYKFHKVYWDPISDEAKDLVKKLLTVKADERITVDEALKHPWLQDDEVISKAKKIMFPSGEDSMLPPHSRAPKRAKLS</sequence>
<dbReference type="GeneID" id="116295913"/>
<protein>
    <submittedName>
        <fullName evidence="7">Serine/threonine-protein kinase Chk2-like</fullName>
    </submittedName>
</protein>
<evidence type="ECO:0000256" key="1">
    <source>
        <dbReference type="ARBA" id="ARBA00022741"/>
    </source>
</evidence>
<dbReference type="InterPro" id="IPR011009">
    <property type="entry name" value="Kinase-like_dom_sf"/>
</dbReference>
<feature type="compositionally biased region" description="Low complexity" evidence="3">
    <location>
        <begin position="1"/>
        <end position="30"/>
    </location>
</feature>
<dbReference type="InParanoid" id="A0A6P8I474"/>
<name>A0A6P8I474_ACTTE</name>